<dbReference type="AlphaFoldDB" id="A0A3A9WJM5"/>
<reference evidence="1 2" key="1">
    <citation type="submission" date="2018-09" db="EMBL/GenBank/DDBJ databases">
        <title>Streptomyces sp. nov. DS1-2, an endophytic actinomycete isolated from roots of Dendrobium scabrilingue.</title>
        <authorList>
            <person name="Kuncharoen N."/>
            <person name="Kudo T."/>
            <person name="Ohkuma M."/>
            <person name="Yuki M."/>
            <person name="Tanasupawat S."/>
        </authorList>
    </citation>
    <scope>NUCLEOTIDE SEQUENCE [LARGE SCALE GENOMIC DNA]</scope>
    <source>
        <strain evidence="1 2">AZ1-7</strain>
    </source>
</reference>
<accession>A0A3A9WJM5</accession>
<comment type="caution">
    <text evidence="1">The sequence shown here is derived from an EMBL/GenBank/DDBJ whole genome shotgun (WGS) entry which is preliminary data.</text>
</comment>
<gene>
    <name evidence="1" type="ORF">D7319_11310</name>
</gene>
<sequence length="94" mass="10031">MASVDPRLDSIVAHMPEVRAEVREELERRAARVRAVVAAHVATGALSRSLDVEVSNPDSTVSIADPAIISINYGHHTVNGVWVEGIHAIEAGLT</sequence>
<organism evidence="1 2">
    <name type="scientific">Streptomyces radicis</name>
    <dbReference type="NCBI Taxonomy" id="1750517"/>
    <lineage>
        <taxon>Bacteria</taxon>
        <taxon>Bacillati</taxon>
        <taxon>Actinomycetota</taxon>
        <taxon>Actinomycetes</taxon>
        <taxon>Kitasatosporales</taxon>
        <taxon>Streptomycetaceae</taxon>
        <taxon>Streptomyces</taxon>
    </lineage>
</organism>
<proteinExistence type="predicted"/>
<dbReference type="EMBL" id="RBDX01000007">
    <property type="protein sequence ID" value="RKN09644.1"/>
    <property type="molecule type" value="Genomic_DNA"/>
</dbReference>
<dbReference type="Proteomes" id="UP000275024">
    <property type="component" value="Unassembled WGS sequence"/>
</dbReference>
<dbReference type="Pfam" id="PF17395">
    <property type="entry name" value="DUF5403"/>
    <property type="match status" value="1"/>
</dbReference>
<name>A0A3A9WJM5_9ACTN</name>
<evidence type="ECO:0000313" key="2">
    <source>
        <dbReference type="Proteomes" id="UP000275024"/>
    </source>
</evidence>
<evidence type="ECO:0000313" key="1">
    <source>
        <dbReference type="EMBL" id="RKN09644.1"/>
    </source>
</evidence>
<dbReference type="InterPro" id="IPR039452">
    <property type="entry name" value="DUF5403"/>
</dbReference>
<protein>
    <submittedName>
        <fullName evidence="1">Uncharacterized protein</fullName>
    </submittedName>
</protein>